<dbReference type="InterPro" id="IPR045864">
    <property type="entry name" value="aa-tRNA-synth_II/BPL/LPL"/>
</dbReference>
<organism evidence="14 15">
    <name type="scientific">Actinocatenispora rupis</name>
    <dbReference type="NCBI Taxonomy" id="519421"/>
    <lineage>
        <taxon>Bacteria</taxon>
        <taxon>Bacillati</taxon>
        <taxon>Actinomycetota</taxon>
        <taxon>Actinomycetes</taxon>
        <taxon>Micromonosporales</taxon>
        <taxon>Micromonosporaceae</taxon>
        <taxon>Actinocatenispora</taxon>
    </lineage>
</organism>
<accession>A0A8J3JJ23</accession>
<dbReference type="CDD" id="cd00771">
    <property type="entry name" value="ThrRS_core"/>
    <property type="match status" value="1"/>
</dbReference>
<gene>
    <name evidence="14" type="ORF">Aru02nite_67770</name>
</gene>
<dbReference type="RefSeq" id="WP_203664384.1">
    <property type="nucleotide sequence ID" value="NZ_BAAAZM010000038.1"/>
</dbReference>
<dbReference type="SUPFAM" id="SSF55681">
    <property type="entry name" value="Class II aaRS and biotin synthetases"/>
    <property type="match status" value="1"/>
</dbReference>
<comment type="similarity">
    <text evidence="1">Belongs to the class-II aminoacyl-tRNA synthetase family.</text>
</comment>
<dbReference type="AlphaFoldDB" id="A0A8J3JJ23"/>
<keyword evidence="6" id="KW-0547">Nucleotide-binding</keyword>
<dbReference type="PROSITE" id="PS50862">
    <property type="entry name" value="AA_TRNA_LIGASE_II"/>
    <property type="match status" value="1"/>
</dbReference>
<dbReference type="InterPro" id="IPR002314">
    <property type="entry name" value="aa-tRNA-synt_IIb"/>
</dbReference>
<dbReference type="InterPro" id="IPR002320">
    <property type="entry name" value="Thr-tRNA-ligase_IIa"/>
</dbReference>
<dbReference type="Pfam" id="PF00587">
    <property type="entry name" value="tRNA-synt_2b"/>
    <property type="match status" value="1"/>
</dbReference>
<evidence type="ECO:0000256" key="6">
    <source>
        <dbReference type="ARBA" id="ARBA00022741"/>
    </source>
</evidence>
<dbReference type="EMBL" id="BOMB01000049">
    <property type="protein sequence ID" value="GID15888.1"/>
    <property type="molecule type" value="Genomic_DNA"/>
</dbReference>
<evidence type="ECO:0000313" key="14">
    <source>
        <dbReference type="EMBL" id="GID15888.1"/>
    </source>
</evidence>
<dbReference type="InterPro" id="IPR036621">
    <property type="entry name" value="Anticodon-bd_dom_sf"/>
</dbReference>
<proteinExistence type="inferred from homology"/>
<dbReference type="PANTHER" id="PTHR11451:SF56">
    <property type="entry name" value="THREONINE--TRNA LIGASE 1"/>
    <property type="match status" value="1"/>
</dbReference>
<dbReference type="GO" id="GO:0005524">
    <property type="term" value="F:ATP binding"/>
    <property type="evidence" value="ECO:0007669"/>
    <property type="project" value="UniProtKB-KW"/>
</dbReference>
<dbReference type="SUPFAM" id="SSF52954">
    <property type="entry name" value="Class II aaRS ABD-related"/>
    <property type="match status" value="1"/>
</dbReference>
<dbReference type="GO" id="GO:0005737">
    <property type="term" value="C:cytoplasm"/>
    <property type="evidence" value="ECO:0007669"/>
    <property type="project" value="UniProtKB-UniRule"/>
</dbReference>
<keyword evidence="9" id="KW-0648">Protein biosynthesis</keyword>
<keyword evidence="7" id="KW-0862">Zinc</keyword>
<evidence type="ECO:0000256" key="10">
    <source>
        <dbReference type="ARBA" id="ARBA00023146"/>
    </source>
</evidence>
<dbReference type="NCBIfam" id="TIGR00418">
    <property type="entry name" value="thrS"/>
    <property type="match status" value="1"/>
</dbReference>
<evidence type="ECO:0000256" key="3">
    <source>
        <dbReference type="ARBA" id="ARBA00022490"/>
    </source>
</evidence>
<dbReference type="PANTHER" id="PTHR11451">
    <property type="entry name" value="THREONINE-TRNA LIGASE"/>
    <property type="match status" value="1"/>
</dbReference>
<evidence type="ECO:0000256" key="4">
    <source>
        <dbReference type="ARBA" id="ARBA00022598"/>
    </source>
</evidence>
<keyword evidence="15" id="KW-1185">Reference proteome</keyword>
<evidence type="ECO:0000256" key="8">
    <source>
        <dbReference type="ARBA" id="ARBA00022840"/>
    </source>
</evidence>
<dbReference type="FunFam" id="3.30.930.10:FF:000002">
    <property type="entry name" value="Threonine--tRNA ligase"/>
    <property type="match status" value="1"/>
</dbReference>
<protein>
    <recommendedName>
        <fullName evidence="2 12">Threonine--tRNA ligase</fullName>
        <ecNumber evidence="2 12">6.1.1.3</ecNumber>
    </recommendedName>
</protein>
<comment type="caution">
    <text evidence="14">The sequence shown here is derived from an EMBL/GenBank/DDBJ whole genome shotgun (WGS) entry which is preliminary data.</text>
</comment>
<comment type="catalytic activity">
    <reaction evidence="11">
        <text>tRNA(Thr) + L-threonine + ATP = L-threonyl-tRNA(Thr) + AMP + diphosphate + H(+)</text>
        <dbReference type="Rhea" id="RHEA:24624"/>
        <dbReference type="Rhea" id="RHEA-COMP:9670"/>
        <dbReference type="Rhea" id="RHEA-COMP:9704"/>
        <dbReference type="ChEBI" id="CHEBI:15378"/>
        <dbReference type="ChEBI" id="CHEBI:30616"/>
        <dbReference type="ChEBI" id="CHEBI:33019"/>
        <dbReference type="ChEBI" id="CHEBI:57926"/>
        <dbReference type="ChEBI" id="CHEBI:78442"/>
        <dbReference type="ChEBI" id="CHEBI:78534"/>
        <dbReference type="ChEBI" id="CHEBI:456215"/>
        <dbReference type="EC" id="6.1.1.3"/>
    </reaction>
</comment>
<keyword evidence="5" id="KW-0479">Metal-binding</keyword>
<dbReference type="InterPro" id="IPR033728">
    <property type="entry name" value="ThrRS_core"/>
</dbReference>
<evidence type="ECO:0000256" key="11">
    <source>
        <dbReference type="ARBA" id="ARBA00049515"/>
    </source>
</evidence>
<evidence type="ECO:0000256" key="1">
    <source>
        <dbReference type="ARBA" id="ARBA00008226"/>
    </source>
</evidence>
<evidence type="ECO:0000256" key="7">
    <source>
        <dbReference type="ARBA" id="ARBA00022833"/>
    </source>
</evidence>
<keyword evidence="3" id="KW-0963">Cytoplasm</keyword>
<dbReference type="InterPro" id="IPR006195">
    <property type="entry name" value="aa-tRNA-synth_II"/>
</dbReference>
<dbReference type="InterPro" id="IPR004154">
    <property type="entry name" value="Anticodon-bd"/>
</dbReference>
<evidence type="ECO:0000256" key="2">
    <source>
        <dbReference type="ARBA" id="ARBA00013163"/>
    </source>
</evidence>
<evidence type="ECO:0000256" key="5">
    <source>
        <dbReference type="ARBA" id="ARBA00022723"/>
    </source>
</evidence>
<evidence type="ECO:0000256" key="9">
    <source>
        <dbReference type="ARBA" id="ARBA00022917"/>
    </source>
</evidence>
<dbReference type="GO" id="GO:0004829">
    <property type="term" value="F:threonine-tRNA ligase activity"/>
    <property type="evidence" value="ECO:0007669"/>
    <property type="project" value="UniProtKB-UniRule"/>
</dbReference>
<evidence type="ECO:0000256" key="12">
    <source>
        <dbReference type="NCBIfam" id="TIGR00418"/>
    </source>
</evidence>
<evidence type="ECO:0000259" key="13">
    <source>
        <dbReference type="PROSITE" id="PS50862"/>
    </source>
</evidence>
<dbReference type="GO" id="GO:0046872">
    <property type="term" value="F:metal ion binding"/>
    <property type="evidence" value="ECO:0007669"/>
    <property type="project" value="UniProtKB-KW"/>
</dbReference>
<dbReference type="Gene3D" id="3.30.930.10">
    <property type="entry name" value="Bira Bifunctional Protein, Domain 2"/>
    <property type="match status" value="1"/>
</dbReference>
<feature type="domain" description="Aminoacyl-transfer RNA synthetases class-II family profile" evidence="13">
    <location>
        <begin position="29"/>
        <end position="298"/>
    </location>
</feature>
<reference evidence="14" key="1">
    <citation type="submission" date="2021-01" db="EMBL/GenBank/DDBJ databases">
        <title>Whole genome shotgun sequence of Actinocatenispora rupis NBRC 107355.</title>
        <authorList>
            <person name="Komaki H."/>
            <person name="Tamura T."/>
        </authorList>
    </citation>
    <scope>NUCLEOTIDE SEQUENCE</scope>
    <source>
        <strain evidence="14">NBRC 107355</strain>
    </source>
</reference>
<dbReference type="GO" id="GO:0006435">
    <property type="term" value="P:threonyl-tRNA aminoacylation"/>
    <property type="evidence" value="ECO:0007669"/>
    <property type="project" value="UniProtKB-UniRule"/>
</dbReference>
<dbReference type="Pfam" id="PF03129">
    <property type="entry name" value="HGTP_anticodon"/>
    <property type="match status" value="1"/>
</dbReference>
<dbReference type="EC" id="6.1.1.3" evidence="2 12"/>
<keyword evidence="8" id="KW-0067">ATP-binding</keyword>
<keyword evidence="10" id="KW-0030">Aminoacyl-tRNA synthetase</keyword>
<dbReference type="Gene3D" id="3.40.50.800">
    <property type="entry name" value="Anticodon-binding domain"/>
    <property type="match status" value="1"/>
</dbReference>
<dbReference type="PRINTS" id="PR01047">
    <property type="entry name" value="TRNASYNTHTHR"/>
</dbReference>
<keyword evidence="4 14" id="KW-0436">Ligase</keyword>
<name>A0A8J3JJ23_9ACTN</name>
<dbReference type="Proteomes" id="UP000612808">
    <property type="component" value="Unassembled WGS sequence"/>
</dbReference>
<sequence>MSDHRQLGRALDLFDTDPLAGPGLPLWLPDGAVIRAELERLAAETAERDGCHPTYTPVLAKRELYERSGHWEKFADDMFPAMRVGGEDYVLRPANCPHHALVYAARQRSVRDLPYRVNELGSMFRSELSGVLTGLSRVRQINLDDTHVFCAPEQVRDEIVRALRSIVRVYGILGVDVAYFRLSRRSAEGRYLGGDELWRQAEAQLADALVHCGLSYREAPGEAAFYGPKIDVQVVDPSGREETLSTVQLDFNQPVRFDLSYVGHDGARHRPVMIHRGVVGAMERIVAYLLEKHDGALPTWLSPVQAVVLPVAAAHLPSAGKLLESLRDNGIRAELAGPEDTLGARVRRARERRVPYQVVVGERECASGGAAVRTRDGARRDLDRAELIAELRARVADRT</sequence>
<evidence type="ECO:0000313" key="15">
    <source>
        <dbReference type="Proteomes" id="UP000612808"/>
    </source>
</evidence>